<gene>
    <name evidence="9" type="ORF">H8S18_13480</name>
</gene>
<keyword evidence="6 7" id="KW-0472">Membrane</keyword>
<feature type="transmembrane region" description="Helical" evidence="7">
    <location>
        <begin position="88"/>
        <end position="109"/>
    </location>
</feature>
<evidence type="ECO:0000256" key="5">
    <source>
        <dbReference type="ARBA" id="ARBA00022989"/>
    </source>
</evidence>
<dbReference type="RefSeq" id="WP_186858791.1">
    <property type="nucleotide sequence ID" value="NZ_JACOON010000007.1"/>
</dbReference>
<dbReference type="Pfam" id="PF00528">
    <property type="entry name" value="BPD_transp_1"/>
    <property type="match status" value="1"/>
</dbReference>
<dbReference type="PROSITE" id="PS50928">
    <property type="entry name" value="ABC_TM1"/>
    <property type="match status" value="1"/>
</dbReference>
<organism evidence="9 10">
    <name type="scientific">Christensenella tenuis</name>
    <dbReference type="NCBI Taxonomy" id="2763033"/>
    <lineage>
        <taxon>Bacteria</taxon>
        <taxon>Bacillati</taxon>
        <taxon>Bacillota</taxon>
        <taxon>Clostridia</taxon>
        <taxon>Christensenellales</taxon>
        <taxon>Christensenellaceae</taxon>
        <taxon>Christensenella</taxon>
    </lineage>
</organism>
<proteinExistence type="inferred from homology"/>
<dbReference type="Gene3D" id="1.10.3720.10">
    <property type="entry name" value="MetI-like"/>
    <property type="match status" value="1"/>
</dbReference>
<dbReference type="PANTHER" id="PTHR43744">
    <property type="entry name" value="ABC TRANSPORTER PERMEASE PROTEIN MG189-RELATED-RELATED"/>
    <property type="match status" value="1"/>
</dbReference>
<comment type="similarity">
    <text evidence="7">Belongs to the binding-protein-dependent transport system permease family.</text>
</comment>
<keyword evidence="5 7" id="KW-1133">Transmembrane helix</keyword>
<dbReference type="SUPFAM" id="SSF161098">
    <property type="entry name" value="MetI-like"/>
    <property type="match status" value="1"/>
</dbReference>
<feature type="transmembrane region" description="Helical" evidence="7">
    <location>
        <begin position="169"/>
        <end position="190"/>
    </location>
</feature>
<evidence type="ECO:0000256" key="7">
    <source>
        <dbReference type="RuleBase" id="RU363032"/>
    </source>
</evidence>
<reference evidence="9 10" key="1">
    <citation type="submission" date="2020-08" db="EMBL/GenBank/DDBJ databases">
        <title>Genome public.</title>
        <authorList>
            <person name="Liu C."/>
            <person name="Sun Q."/>
        </authorList>
    </citation>
    <scope>NUCLEOTIDE SEQUENCE [LARGE SCALE GENOMIC DNA]</scope>
    <source>
        <strain evidence="9 10">NSJ-35</strain>
    </source>
</reference>
<feature type="transmembrane region" description="Helical" evidence="7">
    <location>
        <begin position="12"/>
        <end position="28"/>
    </location>
</feature>
<protein>
    <submittedName>
        <fullName evidence="9">Carbohydrate ABC transporter permease</fullName>
    </submittedName>
</protein>
<keyword evidence="2 7" id="KW-0813">Transport</keyword>
<comment type="caution">
    <text evidence="9">The sequence shown here is derived from an EMBL/GenBank/DDBJ whole genome shotgun (WGS) entry which is preliminary data.</text>
</comment>
<comment type="subcellular location">
    <subcellularLocation>
        <location evidence="1 7">Cell membrane</location>
        <topology evidence="1 7">Multi-pass membrane protein</topology>
    </subcellularLocation>
</comment>
<dbReference type="InterPro" id="IPR000515">
    <property type="entry name" value="MetI-like"/>
</dbReference>
<evidence type="ECO:0000256" key="6">
    <source>
        <dbReference type="ARBA" id="ARBA00023136"/>
    </source>
</evidence>
<evidence type="ECO:0000256" key="2">
    <source>
        <dbReference type="ARBA" id="ARBA00022448"/>
    </source>
</evidence>
<keyword evidence="4 7" id="KW-0812">Transmembrane</keyword>
<dbReference type="InterPro" id="IPR035906">
    <property type="entry name" value="MetI-like_sf"/>
</dbReference>
<accession>A0ABR7EHY0</accession>
<dbReference type="PANTHER" id="PTHR43744:SF12">
    <property type="entry name" value="ABC TRANSPORTER PERMEASE PROTEIN MG189-RELATED"/>
    <property type="match status" value="1"/>
</dbReference>
<dbReference type="CDD" id="cd06261">
    <property type="entry name" value="TM_PBP2"/>
    <property type="match status" value="1"/>
</dbReference>
<sequence>MNKAGKISKNIILMVIGLLWFVPLLFMFEKSFEDGGFANYATILQQENLPRNFLNSVVVTGGTIAVVLVVTLLAGFAFSKLKFRGKNILYLIVLVGLMIPAPALIVPLSQLIKTMGLINNPLSLIGIYAALQVPFSLLIMKNYFDELPTELIESGIVDGCSVFKAFRKILLPLCAPVVSAVTVFTFLAAWNEFLLAFMFLKKPIYQTLTVIPYSFTMLFMSDLPRMFAALTIIALPIIILYICLQKQFEQGLTAGSVKG</sequence>
<evidence type="ECO:0000256" key="3">
    <source>
        <dbReference type="ARBA" id="ARBA00022475"/>
    </source>
</evidence>
<feature type="transmembrane region" description="Helical" evidence="7">
    <location>
        <begin position="53"/>
        <end position="76"/>
    </location>
</feature>
<evidence type="ECO:0000313" key="10">
    <source>
        <dbReference type="Proteomes" id="UP000606889"/>
    </source>
</evidence>
<evidence type="ECO:0000313" key="9">
    <source>
        <dbReference type="EMBL" id="MBC5649353.1"/>
    </source>
</evidence>
<dbReference type="Proteomes" id="UP000606889">
    <property type="component" value="Unassembled WGS sequence"/>
</dbReference>
<feature type="transmembrane region" description="Helical" evidence="7">
    <location>
        <begin position="121"/>
        <end position="140"/>
    </location>
</feature>
<keyword evidence="10" id="KW-1185">Reference proteome</keyword>
<feature type="transmembrane region" description="Helical" evidence="7">
    <location>
        <begin position="226"/>
        <end position="244"/>
    </location>
</feature>
<evidence type="ECO:0000256" key="1">
    <source>
        <dbReference type="ARBA" id="ARBA00004651"/>
    </source>
</evidence>
<feature type="domain" description="ABC transmembrane type-1" evidence="8">
    <location>
        <begin position="53"/>
        <end position="244"/>
    </location>
</feature>
<keyword evidence="3" id="KW-1003">Cell membrane</keyword>
<dbReference type="EMBL" id="JACOON010000007">
    <property type="protein sequence ID" value="MBC5649353.1"/>
    <property type="molecule type" value="Genomic_DNA"/>
</dbReference>
<name>A0ABR7EHY0_9FIRM</name>
<evidence type="ECO:0000259" key="8">
    <source>
        <dbReference type="PROSITE" id="PS50928"/>
    </source>
</evidence>
<evidence type="ECO:0000256" key="4">
    <source>
        <dbReference type="ARBA" id="ARBA00022692"/>
    </source>
</evidence>